<evidence type="ECO:0000256" key="12">
    <source>
        <dbReference type="ARBA" id="ARBA00037975"/>
    </source>
</evidence>
<dbReference type="AlphaFoldDB" id="A0A432WW69"/>
<dbReference type="OrthoDB" id="9793784at2"/>
<dbReference type="EMBL" id="PIPQ01000009">
    <property type="protein sequence ID" value="RUO37989.1"/>
    <property type="molecule type" value="Genomic_DNA"/>
</dbReference>
<evidence type="ECO:0000256" key="9">
    <source>
        <dbReference type="ARBA" id="ARBA00022989"/>
    </source>
</evidence>
<evidence type="ECO:0000256" key="5">
    <source>
        <dbReference type="ARBA" id="ARBA00022617"/>
    </source>
</evidence>
<feature type="transmembrane region" description="Helical" evidence="13">
    <location>
        <begin position="147"/>
        <end position="169"/>
    </location>
</feature>
<protein>
    <submittedName>
        <fullName evidence="15">Cytochrome B</fullName>
    </submittedName>
</protein>
<organism evidence="15 16">
    <name type="scientific">Aliidiomarina taiwanensis</name>
    <dbReference type="NCBI Taxonomy" id="946228"/>
    <lineage>
        <taxon>Bacteria</taxon>
        <taxon>Pseudomonadati</taxon>
        <taxon>Pseudomonadota</taxon>
        <taxon>Gammaproteobacteria</taxon>
        <taxon>Alteromonadales</taxon>
        <taxon>Idiomarinaceae</taxon>
        <taxon>Aliidiomarina</taxon>
    </lineage>
</organism>
<keyword evidence="7" id="KW-0479">Metal-binding</keyword>
<evidence type="ECO:0000256" key="13">
    <source>
        <dbReference type="SAM" id="Phobius"/>
    </source>
</evidence>
<comment type="caution">
    <text evidence="15">The sequence shown here is derived from an EMBL/GenBank/DDBJ whole genome shotgun (WGS) entry which is preliminary data.</text>
</comment>
<keyword evidence="16" id="KW-1185">Reference proteome</keyword>
<feature type="domain" description="Cytochrome b561 bacterial/Ni-hydrogenase" evidence="14">
    <location>
        <begin position="9"/>
        <end position="180"/>
    </location>
</feature>
<evidence type="ECO:0000313" key="16">
    <source>
        <dbReference type="Proteomes" id="UP000286976"/>
    </source>
</evidence>
<evidence type="ECO:0000256" key="1">
    <source>
        <dbReference type="ARBA" id="ARBA00001970"/>
    </source>
</evidence>
<name>A0A432WW69_9GAMM</name>
<keyword evidence="8" id="KW-0249">Electron transport</keyword>
<evidence type="ECO:0000256" key="8">
    <source>
        <dbReference type="ARBA" id="ARBA00022982"/>
    </source>
</evidence>
<evidence type="ECO:0000259" key="14">
    <source>
        <dbReference type="Pfam" id="PF01292"/>
    </source>
</evidence>
<dbReference type="Gene3D" id="1.20.950.20">
    <property type="entry name" value="Transmembrane di-heme cytochromes, Chain C"/>
    <property type="match status" value="1"/>
</dbReference>
<keyword evidence="4" id="KW-1003">Cell membrane</keyword>
<dbReference type="GO" id="GO:0046872">
    <property type="term" value="F:metal ion binding"/>
    <property type="evidence" value="ECO:0007669"/>
    <property type="project" value="UniProtKB-KW"/>
</dbReference>
<evidence type="ECO:0000313" key="15">
    <source>
        <dbReference type="EMBL" id="RUO37989.1"/>
    </source>
</evidence>
<dbReference type="PANTHER" id="PTHR30529:SF1">
    <property type="entry name" value="CYTOCHROME B561 HOMOLOG 2"/>
    <property type="match status" value="1"/>
</dbReference>
<keyword evidence="5" id="KW-0349">Heme</keyword>
<sequence length="186" mass="20739">MRIKNTESRYGFVSVLLHWTIGLAVIGMFAMGVWMVDLNYYSPWYHKAPALHKSIGVVLFIALLLRLVWRRLNPQVQPLASHSAWEQKGAKLGHWLMYALMFALLISGYLISTADGVGVLVFGLIELPASVYGLPNQADIAGEVHKYLGWVLMGVVAIHALAAIKHHFIDGDATLVRMFGKGTRKR</sequence>
<dbReference type="SUPFAM" id="SSF81342">
    <property type="entry name" value="Transmembrane di-heme cytochromes"/>
    <property type="match status" value="1"/>
</dbReference>
<reference evidence="15 16" key="1">
    <citation type="journal article" date="2011" name="Front. Microbiol.">
        <title>Genomic signatures of strain selection and enhancement in Bacillus atrophaeus var. globigii, a historical biowarfare simulant.</title>
        <authorList>
            <person name="Gibbons H.S."/>
            <person name="Broomall S.M."/>
            <person name="McNew L.A."/>
            <person name="Daligault H."/>
            <person name="Chapman C."/>
            <person name="Bruce D."/>
            <person name="Karavis M."/>
            <person name="Krepps M."/>
            <person name="McGregor P.A."/>
            <person name="Hong C."/>
            <person name="Park K.H."/>
            <person name="Akmal A."/>
            <person name="Feldman A."/>
            <person name="Lin J.S."/>
            <person name="Chang W.E."/>
            <person name="Higgs B.W."/>
            <person name="Demirev P."/>
            <person name="Lindquist J."/>
            <person name="Liem A."/>
            <person name="Fochler E."/>
            <person name="Read T.D."/>
            <person name="Tapia R."/>
            <person name="Johnson S."/>
            <person name="Bishop-Lilly K.A."/>
            <person name="Detter C."/>
            <person name="Han C."/>
            <person name="Sozhamannan S."/>
            <person name="Rosenzweig C.N."/>
            <person name="Skowronski E.W."/>
        </authorList>
    </citation>
    <scope>NUCLEOTIDE SEQUENCE [LARGE SCALE GENOMIC DNA]</scope>
    <source>
        <strain evidence="15 16">AIT1</strain>
    </source>
</reference>
<evidence type="ECO:0000256" key="10">
    <source>
        <dbReference type="ARBA" id="ARBA00023004"/>
    </source>
</evidence>
<keyword evidence="11 13" id="KW-0472">Membrane</keyword>
<gene>
    <name evidence="15" type="ORF">CWE15_10745</name>
</gene>
<proteinExistence type="inferred from homology"/>
<evidence type="ECO:0000256" key="7">
    <source>
        <dbReference type="ARBA" id="ARBA00022723"/>
    </source>
</evidence>
<accession>A0A432WW69</accession>
<keyword evidence="10" id="KW-0408">Iron</keyword>
<dbReference type="GO" id="GO:0009055">
    <property type="term" value="F:electron transfer activity"/>
    <property type="evidence" value="ECO:0007669"/>
    <property type="project" value="InterPro"/>
</dbReference>
<dbReference type="PANTHER" id="PTHR30529">
    <property type="entry name" value="CYTOCHROME B561"/>
    <property type="match status" value="1"/>
</dbReference>
<evidence type="ECO:0000256" key="6">
    <source>
        <dbReference type="ARBA" id="ARBA00022692"/>
    </source>
</evidence>
<dbReference type="Proteomes" id="UP000286976">
    <property type="component" value="Unassembled WGS sequence"/>
</dbReference>
<dbReference type="InterPro" id="IPR016174">
    <property type="entry name" value="Di-haem_cyt_TM"/>
</dbReference>
<comment type="subcellular location">
    <subcellularLocation>
        <location evidence="2">Cell membrane</location>
        <topology evidence="2">Multi-pass membrane protein</topology>
    </subcellularLocation>
</comment>
<dbReference type="GO" id="GO:0020037">
    <property type="term" value="F:heme binding"/>
    <property type="evidence" value="ECO:0007669"/>
    <property type="project" value="TreeGrafter"/>
</dbReference>
<keyword evidence="3" id="KW-0813">Transport</keyword>
<keyword evidence="9 13" id="KW-1133">Transmembrane helix</keyword>
<evidence type="ECO:0000256" key="2">
    <source>
        <dbReference type="ARBA" id="ARBA00004651"/>
    </source>
</evidence>
<dbReference type="GO" id="GO:0005886">
    <property type="term" value="C:plasma membrane"/>
    <property type="evidence" value="ECO:0007669"/>
    <property type="project" value="UniProtKB-SubCell"/>
</dbReference>
<evidence type="ECO:0000256" key="4">
    <source>
        <dbReference type="ARBA" id="ARBA00022475"/>
    </source>
</evidence>
<keyword evidence="6 13" id="KW-0812">Transmembrane</keyword>
<feature type="transmembrane region" description="Helical" evidence="13">
    <location>
        <begin position="12"/>
        <end position="34"/>
    </location>
</feature>
<comment type="similarity">
    <text evidence="12">Belongs to the cytochrome b561 family.</text>
</comment>
<dbReference type="GO" id="GO:0022904">
    <property type="term" value="P:respiratory electron transport chain"/>
    <property type="evidence" value="ECO:0007669"/>
    <property type="project" value="InterPro"/>
</dbReference>
<dbReference type="InterPro" id="IPR011577">
    <property type="entry name" value="Cyt_b561_bac/Ni-Hgenase"/>
</dbReference>
<dbReference type="Pfam" id="PF01292">
    <property type="entry name" value="Ni_hydr_CYTB"/>
    <property type="match status" value="1"/>
</dbReference>
<dbReference type="RefSeq" id="WP_126758086.1">
    <property type="nucleotide sequence ID" value="NZ_PIPQ01000009.1"/>
</dbReference>
<comment type="cofactor">
    <cofactor evidence="1">
        <name>heme b</name>
        <dbReference type="ChEBI" id="CHEBI:60344"/>
    </cofactor>
</comment>
<feature type="transmembrane region" description="Helical" evidence="13">
    <location>
        <begin position="92"/>
        <end position="111"/>
    </location>
</feature>
<feature type="transmembrane region" description="Helical" evidence="13">
    <location>
        <begin position="54"/>
        <end position="72"/>
    </location>
</feature>
<evidence type="ECO:0000256" key="11">
    <source>
        <dbReference type="ARBA" id="ARBA00023136"/>
    </source>
</evidence>
<evidence type="ECO:0000256" key="3">
    <source>
        <dbReference type="ARBA" id="ARBA00022448"/>
    </source>
</evidence>
<dbReference type="InterPro" id="IPR052168">
    <property type="entry name" value="Cytochrome_b561_oxidase"/>
</dbReference>